<dbReference type="PANTHER" id="PTHR11760:SF32">
    <property type="entry name" value="SMALL RIBOSOMAL SUBUNIT PROTEIN US3"/>
    <property type="match status" value="1"/>
</dbReference>
<accession>A0A673U9G9</accession>
<dbReference type="GO" id="GO:0003735">
    <property type="term" value="F:structural constituent of ribosome"/>
    <property type="evidence" value="ECO:0007669"/>
    <property type="project" value="TreeGrafter"/>
</dbReference>
<proteinExistence type="predicted"/>
<reference evidence="2" key="3">
    <citation type="submission" date="2025-09" db="UniProtKB">
        <authorList>
            <consortium name="Ensembl"/>
        </authorList>
    </citation>
    <scope>IDENTIFICATION</scope>
</reference>
<sequence>MVVQIFKKRRIVANGLFKADMNELFTWELGEDGYSRVKVSDTTTRTEIIILVTRTQNVLGEKGQFGSTESIVELYAKKVATRGLVLGIKTKLMLPWDPSGKIDPTKPMPDHVSTMEPQMSYCPPLPSWDRRCKPEGNGAALLKSLKGKST</sequence>
<keyword evidence="3" id="KW-1185">Reference proteome</keyword>
<dbReference type="GO" id="GO:2001235">
    <property type="term" value="P:positive regulation of apoptotic signaling pathway"/>
    <property type="evidence" value="ECO:0007669"/>
    <property type="project" value="TreeGrafter"/>
</dbReference>
<evidence type="ECO:0000313" key="2">
    <source>
        <dbReference type="Ensembl" id="ENSSSUP00005020939.1"/>
    </source>
</evidence>
<name>A0A673U9G9_SURSU</name>
<evidence type="ECO:0000313" key="3">
    <source>
        <dbReference type="Proteomes" id="UP000472268"/>
    </source>
</evidence>
<dbReference type="PANTHER" id="PTHR11760">
    <property type="entry name" value="30S/40S RIBOSOMAL PROTEIN S3"/>
    <property type="match status" value="1"/>
</dbReference>
<reference evidence="2" key="2">
    <citation type="submission" date="2025-08" db="UniProtKB">
        <authorList>
            <consortium name="Ensembl"/>
        </authorList>
    </citation>
    <scope>IDENTIFICATION</scope>
</reference>
<dbReference type="GO" id="GO:0003723">
    <property type="term" value="F:RNA binding"/>
    <property type="evidence" value="ECO:0007669"/>
    <property type="project" value="InterPro"/>
</dbReference>
<reference evidence="2 3" key="1">
    <citation type="submission" date="2019-05" db="EMBL/GenBank/DDBJ databases">
        <title>A Chromosome-scale Meerkat (S. suricatta) Genome Assembly.</title>
        <authorList>
            <person name="Dudchenko O."/>
            <person name="Lieberman Aiden E."/>
            <person name="Tung J."/>
            <person name="Barreiro L.B."/>
            <person name="Clutton-Brock T.H."/>
        </authorList>
    </citation>
    <scope>NUCLEOTIDE SEQUENCE [LARGE SCALE GENOMIC DNA]</scope>
</reference>
<evidence type="ECO:0000256" key="1">
    <source>
        <dbReference type="ARBA" id="ARBA00004637"/>
    </source>
</evidence>
<dbReference type="InterPro" id="IPR015946">
    <property type="entry name" value="KH_dom-like_a/b"/>
</dbReference>
<dbReference type="AlphaFoldDB" id="A0A673U9G9"/>
<dbReference type="GO" id="GO:0005634">
    <property type="term" value="C:nucleus"/>
    <property type="evidence" value="ECO:0007669"/>
    <property type="project" value="TreeGrafter"/>
</dbReference>
<organism evidence="2 3">
    <name type="scientific">Suricata suricatta</name>
    <name type="common">Meerkat</name>
    <dbReference type="NCBI Taxonomy" id="37032"/>
    <lineage>
        <taxon>Eukaryota</taxon>
        <taxon>Metazoa</taxon>
        <taxon>Chordata</taxon>
        <taxon>Craniata</taxon>
        <taxon>Vertebrata</taxon>
        <taxon>Euteleostomi</taxon>
        <taxon>Mammalia</taxon>
        <taxon>Eutheria</taxon>
        <taxon>Laurasiatheria</taxon>
        <taxon>Carnivora</taxon>
        <taxon>Feliformia</taxon>
        <taxon>Herpestidae</taxon>
        <taxon>Suricata</taxon>
    </lineage>
</organism>
<comment type="subcellular location">
    <subcellularLocation>
        <location evidence="1">Mitochondrion inner membrane</location>
        <topology evidence="1">Peripheral membrane protein</topology>
    </subcellularLocation>
</comment>
<dbReference type="OMA" id="PGHRMFL"/>
<dbReference type="SUPFAM" id="SSF54814">
    <property type="entry name" value="Prokaryotic type KH domain (KH-domain type II)"/>
    <property type="match status" value="1"/>
</dbReference>
<dbReference type="InterPro" id="IPR009019">
    <property type="entry name" value="KH_sf_prok-type"/>
</dbReference>
<dbReference type="Ensembl" id="ENSSSUT00005023942.1">
    <property type="protein sequence ID" value="ENSSSUP00005020939.1"/>
    <property type="gene ID" value="ENSSSUG00005013568.1"/>
</dbReference>
<dbReference type="GO" id="GO:0005743">
    <property type="term" value="C:mitochondrial inner membrane"/>
    <property type="evidence" value="ECO:0007669"/>
    <property type="project" value="UniProtKB-SubCell"/>
</dbReference>
<dbReference type="Gene3D" id="3.30.300.20">
    <property type="match status" value="1"/>
</dbReference>
<dbReference type="InterPro" id="IPR057258">
    <property type="entry name" value="Ribosomal_uS3"/>
</dbReference>
<dbReference type="Proteomes" id="UP000472268">
    <property type="component" value="Chromosome 9"/>
</dbReference>
<dbReference type="GO" id="GO:0022627">
    <property type="term" value="C:cytosolic small ribosomal subunit"/>
    <property type="evidence" value="ECO:0007669"/>
    <property type="project" value="TreeGrafter"/>
</dbReference>
<protein>
    <submittedName>
        <fullName evidence="2">Uncharacterized protein</fullName>
    </submittedName>
</protein>